<evidence type="ECO:0000256" key="2">
    <source>
        <dbReference type="ARBA" id="ARBA00022833"/>
    </source>
</evidence>
<feature type="region of interest" description="Disordered" evidence="3">
    <location>
        <begin position="245"/>
        <end position="298"/>
    </location>
</feature>
<feature type="compositionally biased region" description="Polar residues" evidence="3">
    <location>
        <begin position="1217"/>
        <end position="1228"/>
    </location>
</feature>
<sequence>MNRGTATSGESTRGNRKQSAESLAGESDVTKRLATTASGSGRERRLSCACTRSFSFSSSLDVGNLGLQFALECVVFLVSGRDERILSVPRIDVGKDRAAGEAVSQGQNMGHRRVVMSDVSGSVHYVQSQGDRRVSFSLIPGFQLRVYVSLPVCICWLSYGFDSLTLLPEICGGIFCGNCTSQRAVLRGQGDAPVRICDPCKKLEEAARFQLRNRGKKGAKAASAAEDDSLLKEVLGGDVHALLSGRHEPGDDELNDNSAVAKSAHSSQNSSAHVSPSKEVTEEHQEETHFTPEELRNQAIEQKTLYTGLKKEGKHAEALQAYKRFKELGREADALELSLKKIQRKATLEASQKLKESPESAKDKGHMGTSDANVKDQSQDLKRGRLSSKDSGDDDLLKTLKDLGWDDADLVEKKPKKGPTSDLDLLAEISDGLPKEASAKKPAKESPTQLEILAHKRKALALKREGKPAEAKEELKKAKLLEKKLEEMAIFGDEDDDDDADDDDLAKLMRSLEKEAKLDLGKGKSGQVPVDFSVPSFLADDDDAHVDVTDDDIHDPSMVAALREMGWEEEAAAMERSRAPSTSGPEAMHIAASVASESRLQSEILTVKRQALALKREGKIAEAKSKLQEAKTLEQQLEVLRRQPPVPTGPAPGRASVKDATQMKLEDILDDKDDPVDVDEEDEKDPEILAALRAMGYVEDETAPPLQTYVKPGPQEKKSLQDEILAVKRSALALKKSGRIAEAKEELRQSKVLEQRLEKLTVELEADGLPKPITIGSKFGKPTQIPALPLSQMGYVSADEEEEVEVSAEDFMDPELVAALKSVGWQEEDTFAKDKEPENVEEPDSPPAPVQPYKPVKYTARDHQRKLQLQRDLLSHKRKALTLKREGKVEEAKAELKQAKLVEKEMEEIENAATGSVESADEKLLQKSRSKTSSLPETIAYEYEDDEEVTDADMQDPEMLEALKGFGWKPEPDAKEVNKFSKSSSSALPALARLDNNVSLKSVLDSGRMPEATPKEVGRFDTSRSGSRKYENPPYVKEPTVDVAPDPIWQSILNSSSRNLNERNESVKSESHVKEVQRGTSFRTNMGPPVDATAPFFDHPTSDTSGNRKSSRQGSLDLLSGETWSAPTKEVPVESDSDEDEDLFDPDMLAALQSIGMAPPSMKTGKRPQAESSVAKQPIPIVSVKDEFPAPSAKGDRREMVGNSSPMFEAKVDNVASGSLSLSRPTVNSEARISEARAEAAAPIAGPPPPKAETSDLQDEIKMRKRKAVAYKREGKLSEAREELKQAKLLEKQLETQTSIPDENFKSVSAPVPPIQPPPRVHYETPPPPSAAPVVSQTHKQQMQQQVRQGKDRMKLQRESLAHKRKALGLRREGKLEEAEAEFELAKTLEKQMEDLDPSKPAHDEGDMGLVEDLLDPQLMAALKGIGWNDGDFAGGNSTKPASSPPSVSRITQSSNSEMSTSRQSISTLSSSNDGRSNISNQQPAKRGPVSSTSSNAFEDRSASISQPPARRAPQATTTAAPAEIQDTRRVNEGVSARPLPSRVQEEKKPSASVGAPRLFSSKAQEERKKLEDRIKQEKVRAVELKRAGRTGEALDVLRGAKQMEKQLQSMP</sequence>
<proteinExistence type="predicted"/>
<evidence type="ECO:0000313" key="5">
    <source>
        <dbReference type="Proteomes" id="UP000077202"/>
    </source>
</evidence>
<evidence type="ECO:0000256" key="3">
    <source>
        <dbReference type="SAM" id="MobiDB-lite"/>
    </source>
</evidence>
<feature type="compositionally biased region" description="Basic and acidic residues" evidence="3">
    <location>
        <begin position="279"/>
        <end position="296"/>
    </location>
</feature>
<feature type="compositionally biased region" description="Basic and acidic residues" evidence="3">
    <location>
        <begin position="373"/>
        <end position="404"/>
    </location>
</feature>
<feature type="region of interest" description="Disordered" evidence="3">
    <location>
        <begin position="1"/>
        <end position="38"/>
    </location>
</feature>
<feature type="compositionally biased region" description="Low complexity" evidence="3">
    <location>
        <begin position="1507"/>
        <end position="1523"/>
    </location>
</feature>
<dbReference type="InterPro" id="IPR011990">
    <property type="entry name" value="TPR-like_helical_dom_sf"/>
</dbReference>
<feature type="compositionally biased region" description="Polar residues" evidence="3">
    <location>
        <begin position="1473"/>
        <end position="1497"/>
    </location>
</feature>
<evidence type="ECO:0000256" key="1">
    <source>
        <dbReference type="ARBA" id="ARBA00022771"/>
    </source>
</evidence>
<accession>A0A176WP10</accession>
<keyword evidence="5" id="KW-1185">Reference proteome</keyword>
<feature type="region of interest" description="Disordered" evidence="3">
    <location>
        <begin position="1217"/>
        <end position="1258"/>
    </location>
</feature>
<name>A0A176WP10_MARPO</name>
<keyword evidence="1" id="KW-0479">Metal-binding</keyword>
<feature type="region of interest" description="Disordered" evidence="3">
    <location>
        <begin position="1005"/>
        <end position="1042"/>
    </location>
</feature>
<dbReference type="EMBL" id="LVLJ01000416">
    <property type="protein sequence ID" value="OAE34333.1"/>
    <property type="molecule type" value="Genomic_DNA"/>
</dbReference>
<dbReference type="CDD" id="cd00065">
    <property type="entry name" value="FYVE_like_SF"/>
    <property type="match status" value="1"/>
</dbReference>
<dbReference type="PANTHER" id="PTHR47553:SF1">
    <property type="entry name" value="RING_FYVE_PHD ZINC FINGER SUPERFAMILY PROTEIN"/>
    <property type="match status" value="1"/>
</dbReference>
<feature type="region of interest" description="Disordered" evidence="3">
    <location>
        <begin position="827"/>
        <end position="855"/>
    </location>
</feature>
<feature type="compositionally biased region" description="Acidic residues" evidence="3">
    <location>
        <begin position="1133"/>
        <end position="1142"/>
    </location>
</feature>
<keyword evidence="1" id="KW-0863">Zinc-finger</keyword>
<feature type="region of interest" description="Disordered" evidence="3">
    <location>
        <begin position="1426"/>
        <end position="1566"/>
    </location>
</feature>
<dbReference type="InterPro" id="IPR019734">
    <property type="entry name" value="TPR_rpt"/>
</dbReference>
<organism evidence="4 5">
    <name type="scientific">Marchantia polymorpha subsp. ruderalis</name>
    <dbReference type="NCBI Taxonomy" id="1480154"/>
    <lineage>
        <taxon>Eukaryota</taxon>
        <taxon>Viridiplantae</taxon>
        <taxon>Streptophyta</taxon>
        <taxon>Embryophyta</taxon>
        <taxon>Marchantiophyta</taxon>
        <taxon>Marchantiopsida</taxon>
        <taxon>Marchantiidae</taxon>
        <taxon>Marchantiales</taxon>
        <taxon>Marchantiaceae</taxon>
        <taxon>Marchantia</taxon>
    </lineage>
</organism>
<dbReference type="SUPFAM" id="SSF57903">
    <property type="entry name" value="FYVE/PHD zinc finger"/>
    <property type="match status" value="1"/>
</dbReference>
<feature type="region of interest" description="Disordered" evidence="3">
    <location>
        <begin position="640"/>
        <end position="659"/>
    </location>
</feature>
<dbReference type="InterPro" id="IPR013083">
    <property type="entry name" value="Znf_RING/FYVE/PHD"/>
</dbReference>
<feature type="region of interest" description="Disordered" evidence="3">
    <location>
        <begin position="1293"/>
        <end position="1355"/>
    </location>
</feature>
<comment type="caution">
    <text evidence="4">The sequence shown here is derived from an EMBL/GenBank/DDBJ whole genome shotgun (WGS) entry which is preliminary data.</text>
</comment>
<feature type="compositionally biased region" description="Pro residues" evidence="3">
    <location>
        <begin position="1311"/>
        <end position="1331"/>
    </location>
</feature>
<feature type="region of interest" description="Disordered" evidence="3">
    <location>
        <begin position="1054"/>
        <end position="1142"/>
    </location>
</feature>
<feature type="compositionally biased region" description="Basic and acidic residues" evidence="3">
    <location>
        <begin position="433"/>
        <end position="444"/>
    </location>
</feature>
<dbReference type="InterPro" id="IPR011011">
    <property type="entry name" value="Znf_FYVE_PHD"/>
</dbReference>
<feature type="compositionally biased region" description="Polar residues" evidence="3">
    <location>
        <begin position="256"/>
        <end position="274"/>
    </location>
</feature>
<protein>
    <submittedName>
        <fullName evidence="4">Uncharacterized protein</fullName>
    </submittedName>
</protein>
<feature type="compositionally biased region" description="Basic and acidic residues" evidence="3">
    <location>
        <begin position="1013"/>
        <end position="1022"/>
    </location>
</feature>
<gene>
    <name evidence="4" type="ORF">AXG93_1054s1180</name>
</gene>
<dbReference type="GO" id="GO:0008270">
    <property type="term" value="F:zinc ion binding"/>
    <property type="evidence" value="ECO:0007669"/>
    <property type="project" value="UniProtKB-KW"/>
</dbReference>
<feature type="region of interest" description="Disordered" evidence="3">
    <location>
        <begin position="349"/>
        <end position="448"/>
    </location>
</feature>
<dbReference type="Gene3D" id="3.30.40.10">
    <property type="entry name" value="Zinc/RING finger domain, C3HC4 (zinc finger)"/>
    <property type="match status" value="1"/>
</dbReference>
<feature type="compositionally biased region" description="Polar residues" evidence="3">
    <location>
        <begin position="1"/>
        <end position="12"/>
    </location>
</feature>
<feature type="compositionally biased region" description="Low complexity" evidence="3">
    <location>
        <begin position="1332"/>
        <end position="1348"/>
    </location>
</feature>
<keyword evidence="2" id="KW-0862">Zinc</keyword>
<reference evidence="4" key="1">
    <citation type="submission" date="2016-03" db="EMBL/GenBank/DDBJ databases">
        <title>Mechanisms controlling the formation of the plant cell surface in tip-growing cells are functionally conserved among land plants.</title>
        <authorList>
            <person name="Honkanen S."/>
            <person name="Jones V.A."/>
            <person name="Morieri G."/>
            <person name="Champion C."/>
            <person name="Hetherington A.J."/>
            <person name="Kelly S."/>
            <person name="Saint-Marcoux D."/>
            <person name="Proust H."/>
            <person name="Prescott H."/>
            <person name="Dolan L."/>
        </authorList>
    </citation>
    <scope>NUCLEOTIDE SEQUENCE [LARGE SCALE GENOMIC DNA]</scope>
    <source>
        <tissue evidence="4">Whole gametophyte</tissue>
    </source>
</reference>
<feature type="region of interest" description="Disordered" evidence="3">
    <location>
        <begin position="908"/>
        <end position="952"/>
    </location>
</feature>
<feature type="region of interest" description="Disordered" evidence="3">
    <location>
        <begin position="1157"/>
        <end position="1182"/>
    </location>
</feature>
<feature type="compositionally biased region" description="Basic and acidic residues" evidence="3">
    <location>
        <begin position="352"/>
        <end position="366"/>
    </location>
</feature>
<dbReference type="PANTHER" id="PTHR47553">
    <property type="entry name" value="MYOSIN-11"/>
    <property type="match status" value="1"/>
</dbReference>
<feature type="compositionally biased region" description="Acidic residues" evidence="3">
    <location>
        <begin position="942"/>
        <end position="952"/>
    </location>
</feature>
<dbReference type="SMART" id="SM00028">
    <property type="entry name" value="TPR"/>
    <property type="match status" value="5"/>
</dbReference>
<feature type="compositionally biased region" description="Low complexity" evidence="3">
    <location>
        <begin position="1460"/>
        <end position="1472"/>
    </location>
</feature>
<dbReference type="Proteomes" id="UP000077202">
    <property type="component" value="Unassembled WGS sequence"/>
</dbReference>
<feature type="compositionally biased region" description="Basic and acidic residues" evidence="3">
    <location>
        <begin position="1060"/>
        <end position="1077"/>
    </location>
</feature>
<evidence type="ECO:0000313" key="4">
    <source>
        <dbReference type="EMBL" id="OAE34333.1"/>
    </source>
</evidence>
<feature type="compositionally biased region" description="Polar residues" evidence="3">
    <location>
        <begin position="1436"/>
        <end position="1459"/>
    </location>
</feature>
<feature type="compositionally biased region" description="Polar residues" evidence="3">
    <location>
        <begin position="1102"/>
        <end position="1114"/>
    </location>
</feature>
<dbReference type="SUPFAM" id="SSF48452">
    <property type="entry name" value="TPR-like"/>
    <property type="match status" value="1"/>
</dbReference>